<dbReference type="EMBL" id="CP012559">
    <property type="protein sequence ID" value="ALB29841.1"/>
    <property type="molecule type" value="Genomic_DNA"/>
</dbReference>
<dbReference type="InterPro" id="IPR023130">
    <property type="entry name" value="Ta0600-like_sf"/>
</dbReference>
<protein>
    <recommendedName>
        <fullName evidence="4">Bacteriocin immunity protein</fullName>
    </recommendedName>
</protein>
<proteinExistence type="predicted"/>
<evidence type="ECO:0000313" key="3">
    <source>
        <dbReference type="Proteomes" id="UP000061546"/>
    </source>
</evidence>
<accession>A0A0K2LEW0</accession>
<evidence type="ECO:0000313" key="2">
    <source>
        <dbReference type="EMBL" id="ALB29841.1"/>
    </source>
</evidence>
<dbReference type="Proteomes" id="UP000061546">
    <property type="component" value="Chromosome"/>
</dbReference>
<organism evidence="2 3">
    <name type="scientific">Companilactobacillus heilongjiangensis</name>
    <dbReference type="NCBI Taxonomy" id="1074467"/>
    <lineage>
        <taxon>Bacteria</taxon>
        <taxon>Bacillati</taxon>
        <taxon>Bacillota</taxon>
        <taxon>Bacilli</taxon>
        <taxon>Lactobacillales</taxon>
        <taxon>Lactobacillaceae</taxon>
        <taxon>Companilactobacillus</taxon>
    </lineage>
</organism>
<evidence type="ECO:0008006" key="4">
    <source>
        <dbReference type="Google" id="ProtNLM"/>
    </source>
</evidence>
<evidence type="ECO:0000256" key="1">
    <source>
        <dbReference type="ARBA" id="ARBA00023025"/>
    </source>
</evidence>
<sequence>MAEKNDQLIKAKALIKQLYNSTDDTRLQAPLMKAYKRLEEGTDVIDLVAHAASAVNYIRLTEEISLTAEQEKLWRELRDLGSAAILYHDPKNNLLDLSEK</sequence>
<dbReference type="SUPFAM" id="SSF109797">
    <property type="entry name" value="Bacteriocin immunity protein-like"/>
    <property type="match status" value="1"/>
</dbReference>
<name>A0A0K2LEW0_9LACO</name>
<keyword evidence="3" id="KW-1185">Reference proteome</keyword>
<dbReference type="RefSeq" id="WP_041500156.1">
    <property type="nucleotide sequence ID" value="NZ_BJDV01000003.1"/>
</dbReference>
<keyword evidence="1" id="KW-0079">Bacteriocin immunity</keyword>
<dbReference type="Gene3D" id="1.20.1440.50">
    <property type="entry name" value="Ta0600-like"/>
    <property type="match status" value="1"/>
</dbReference>
<dbReference type="GO" id="GO:0030153">
    <property type="term" value="P:bacteriocin immunity"/>
    <property type="evidence" value="ECO:0007669"/>
    <property type="project" value="UniProtKB-KW"/>
</dbReference>
<dbReference type="OrthoDB" id="2296462at2"/>
<dbReference type="AlphaFoldDB" id="A0A0K2LEW0"/>
<gene>
    <name evidence="2" type="ORF">JP39_11030</name>
</gene>
<reference evidence="2 3" key="1">
    <citation type="submission" date="2015-08" db="EMBL/GenBank/DDBJ databases">
        <title>Genomic sequence of Lactobacillus heilongjiangensis DSM 28069, isolated from Chinese traditional pickle.</title>
        <authorList>
            <person name="Jiang X."/>
            <person name="Zheng B."/>
            <person name="Cheng H."/>
        </authorList>
    </citation>
    <scope>NUCLEOTIDE SEQUENCE [LARGE SCALE GENOMIC DNA]</scope>
    <source>
        <strain evidence="2 3">DSM 28069</strain>
    </source>
</reference>
<dbReference type="KEGG" id="lhi:JP39_11030"/>